<keyword evidence="2" id="KW-1185">Reference proteome</keyword>
<comment type="caution">
    <text evidence="1">The sequence shown here is derived from an EMBL/GenBank/DDBJ whole genome shotgun (WGS) entry which is preliminary data.</text>
</comment>
<proteinExistence type="predicted"/>
<dbReference type="AlphaFoldDB" id="A0A8H7AH38"/>
<evidence type="ECO:0000313" key="2">
    <source>
        <dbReference type="Proteomes" id="UP000606974"/>
    </source>
</evidence>
<organism evidence="1 2">
    <name type="scientific">Endocarpon pusillum</name>
    <dbReference type="NCBI Taxonomy" id="364733"/>
    <lineage>
        <taxon>Eukaryota</taxon>
        <taxon>Fungi</taxon>
        <taxon>Dikarya</taxon>
        <taxon>Ascomycota</taxon>
        <taxon>Pezizomycotina</taxon>
        <taxon>Eurotiomycetes</taxon>
        <taxon>Chaetothyriomycetidae</taxon>
        <taxon>Verrucariales</taxon>
        <taxon>Verrucariaceae</taxon>
        <taxon>Endocarpon</taxon>
    </lineage>
</organism>
<sequence length="113" mass="12745">MSLDISKLQCPPSSMKLSREHTASTIVFQEQHTTRDCQSSSQLGRRERIAPEFAFVRILTDQHASHPQIHVFSLRIPFEVSWIITTPGEGSLYQQTLVAAKSPAVHPPSWIHV</sequence>
<protein>
    <submittedName>
        <fullName evidence="1">Uncharacterized protein</fullName>
    </submittedName>
</protein>
<dbReference type="Proteomes" id="UP000606974">
    <property type="component" value="Unassembled WGS sequence"/>
</dbReference>
<evidence type="ECO:0000313" key="1">
    <source>
        <dbReference type="EMBL" id="KAF7508913.1"/>
    </source>
</evidence>
<accession>A0A8H7AH38</accession>
<reference evidence="1" key="1">
    <citation type="submission" date="2020-02" db="EMBL/GenBank/DDBJ databases">
        <authorList>
            <person name="Palmer J.M."/>
        </authorList>
    </citation>
    <scope>NUCLEOTIDE SEQUENCE</scope>
    <source>
        <strain evidence="1">EPUS1.4</strain>
        <tissue evidence="1">Thallus</tissue>
    </source>
</reference>
<dbReference type="EMBL" id="JAACFV010000048">
    <property type="protein sequence ID" value="KAF7508913.1"/>
    <property type="molecule type" value="Genomic_DNA"/>
</dbReference>
<name>A0A8H7AH38_9EURO</name>
<gene>
    <name evidence="1" type="ORF">GJ744_008622</name>
</gene>